<keyword evidence="8" id="KW-1015">Disulfide bond</keyword>
<name>A0ABR4N489_9FUNG</name>
<dbReference type="PANTHER" id="PTHR42737:SF2">
    <property type="entry name" value="GLUTATHIONE REDUCTASE"/>
    <property type="match status" value="1"/>
</dbReference>
<comment type="similarity">
    <text evidence="2 11">Belongs to the class-I pyridine nucleotide-disulfide oxidoreductase family.</text>
</comment>
<dbReference type="Gene3D" id="3.50.50.60">
    <property type="entry name" value="FAD/NAD(P)-binding domain"/>
    <property type="match status" value="2"/>
</dbReference>
<organism evidence="15 16">
    <name type="scientific">Polyrhizophydium stewartii</name>
    <dbReference type="NCBI Taxonomy" id="2732419"/>
    <lineage>
        <taxon>Eukaryota</taxon>
        <taxon>Fungi</taxon>
        <taxon>Fungi incertae sedis</taxon>
        <taxon>Chytridiomycota</taxon>
        <taxon>Chytridiomycota incertae sedis</taxon>
        <taxon>Chytridiomycetes</taxon>
        <taxon>Rhizophydiales</taxon>
        <taxon>Rhizophydiales incertae sedis</taxon>
        <taxon>Polyrhizophydium</taxon>
    </lineage>
</organism>
<evidence type="ECO:0000256" key="12">
    <source>
        <dbReference type="RuleBase" id="RU365016"/>
    </source>
</evidence>
<evidence type="ECO:0000256" key="7">
    <source>
        <dbReference type="ARBA" id="ARBA00023002"/>
    </source>
</evidence>
<evidence type="ECO:0000256" key="9">
    <source>
        <dbReference type="ARBA" id="ARBA00023284"/>
    </source>
</evidence>
<dbReference type="InterPro" id="IPR016156">
    <property type="entry name" value="FAD/NAD-linked_Rdtase_dimer_sf"/>
</dbReference>
<comment type="cofactor">
    <cofactor evidence="1 12">
        <name>FAD</name>
        <dbReference type="ChEBI" id="CHEBI:57692"/>
    </cofactor>
</comment>
<keyword evidence="12" id="KW-0521">NADP</keyword>
<comment type="function">
    <text evidence="10 12">Catalyzes the reduction of glutathione disulfide (GSSG) to reduced glutathione (GSH). Constitutes the major mechanism to maintain a high GSH:GSSG ratio in the cytosol.</text>
</comment>
<protein>
    <recommendedName>
        <fullName evidence="4 12">Glutathione reductase</fullName>
        <ecNumber evidence="3 12">1.8.1.7</ecNumber>
    </recommendedName>
</protein>
<comment type="catalytic activity">
    <reaction evidence="12">
        <text>2 glutathione + NADP(+) = glutathione disulfide + NADPH + H(+)</text>
        <dbReference type="Rhea" id="RHEA:11740"/>
        <dbReference type="ChEBI" id="CHEBI:15378"/>
        <dbReference type="ChEBI" id="CHEBI:57783"/>
        <dbReference type="ChEBI" id="CHEBI:57925"/>
        <dbReference type="ChEBI" id="CHEBI:58297"/>
        <dbReference type="ChEBI" id="CHEBI:58349"/>
        <dbReference type="EC" id="1.8.1.7"/>
    </reaction>
</comment>
<dbReference type="PRINTS" id="PR00368">
    <property type="entry name" value="FADPNR"/>
</dbReference>
<evidence type="ECO:0000313" key="16">
    <source>
        <dbReference type="Proteomes" id="UP001527925"/>
    </source>
</evidence>
<keyword evidence="9 11" id="KW-0676">Redox-active center</keyword>
<accession>A0ABR4N489</accession>
<evidence type="ECO:0000256" key="11">
    <source>
        <dbReference type="RuleBase" id="RU003691"/>
    </source>
</evidence>
<sequence length="465" mass="50110">MSVAARTFDYVVLGAGSGGMASARRAASYGAKVAVIENGRYGGTCVNVGCVPKKVMWNTASIAEALRDARGYGFDVSPNVAFSWAAVKAKRDAYIKRLNGIYENNLKKEGVEMINGTASFVSNNRIKVNDEIIEGKHILIATGSKAWIPSVPGAAEFGETSDGFFELEDLPKKVAIAGAGYIAIEMAGILRTLGAEVSLYIRQSEFLRSFDKIIRDGVMDEYQKLGINVVKTSGITKVESLPAAAGMRKNLRLTITNKDTLAVTVEENVEMLLWAVGRDANTDKLNLGATGVTLNEKGFVIVDEYQNTKAANVYAVGDICGVEMLTPVAIAAGRRLSDRLFGGKTGSKLDYDNIPSVIFSHPTCGSVGLSEQAAVAKYGKDKIKVYESKFTNMYYTLVDHKVPTHYKLVCLLPEEKVVGVHLFGRGSDEILQGFAVAVKMGATKADFDNTVAIHPTAAEELVTMR</sequence>
<comment type="caution">
    <text evidence="15">The sequence shown here is derived from an EMBL/GenBank/DDBJ whole genome shotgun (WGS) entry which is preliminary data.</text>
</comment>
<evidence type="ECO:0000256" key="8">
    <source>
        <dbReference type="ARBA" id="ARBA00023157"/>
    </source>
</evidence>
<keyword evidence="6 11" id="KW-0274">FAD</keyword>
<feature type="domain" description="Pyridine nucleotide-disulphide oxidoreductase dimerisation" evidence="13">
    <location>
        <begin position="354"/>
        <end position="464"/>
    </location>
</feature>
<evidence type="ECO:0000313" key="15">
    <source>
        <dbReference type="EMBL" id="KAL2914294.1"/>
    </source>
</evidence>
<dbReference type="InterPro" id="IPR004099">
    <property type="entry name" value="Pyr_nucl-diS_OxRdtase_dimer"/>
</dbReference>
<evidence type="ECO:0000259" key="13">
    <source>
        <dbReference type="Pfam" id="PF02852"/>
    </source>
</evidence>
<evidence type="ECO:0000256" key="6">
    <source>
        <dbReference type="ARBA" id="ARBA00022827"/>
    </source>
</evidence>
<evidence type="ECO:0000256" key="2">
    <source>
        <dbReference type="ARBA" id="ARBA00007532"/>
    </source>
</evidence>
<dbReference type="PIRSF" id="PIRSF000350">
    <property type="entry name" value="Mercury_reductase_MerA"/>
    <property type="match status" value="1"/>
</dbReference>
<proteinExistence type="inferred from homology"/>
<keyword evidence="7 11" id="KW-0560">Oxidoreductase</keyword>
<gene>
    <name evidence="15" type="primary">GLR1</name>
    <name evidence="15" type="ORF">HK105_206241</name>
</gene>
<dbReference type="EMBL" id="JADGIZ020000035">
    <property type="protein sequence ID" value="KAL2914294.1"/>
    <property type="molecule type" value="Genomic_DNA"/>
</dbReference>
<dbReference type="SUPFAM" id="SSF51905">
    <property type="entry name" value="FAD/NAD(P)-binding domain"/>
    <property type="match status" value="1"/>
</dbReference>
<evidence type="ECO:0000256" key="4">
    <source>
        <dbReference type="ARBA" id="ARBA00017111"/>
    </source>
</evidence>
<feature type="domain" description="FAD/NAD(P)-binding" evidence="14">
    <location>
        <begin position="8"/>
        <end position="333"/>
    </location>
</feature>
<dbReference type="Proteomes" id="UP001527925">
    <property type="component" value="Unassembled WGS sequence"/>
</dbReference>
<keyword evidence="12" id="KW-0963">Cytoplasm</keyword>
<dbReference type="PANTHER" id="PTHR42737">
    <property type="entry name" value="GLUTATHIONE REDUCTASE"/>
    <property type="match status" value="1"/>
</dbReference>
<dbReference type="Pfam" id="PF02852">
    <property type="entry name" value="Pyr_redox_dim"/>
    <property type="match status" value="1"/>
</dbReference>
<dbReference type="Gene3D" id="3.30.390.30">
    <property type="match status" value="1"/>
</dbReference>
<dbReference type="InterPro" id="IPR001100">
    <property type="entry name" value="Pyr_nuc-diS_OxRdtase"/>
</dbReference>
<dbReference type="InterPro" id="IPR006322">
    <property type="entry name" value="Glutathione_Rdtase_euk/bac"/>
</dbReference>
<evidence type="ECO:0000256" key="3">
    <source>
        <dbReference type="ARBA" id="ARBA00012607"/>
    </source>
</evidence>
<dbReference type="NCBIfam" id="NF004776">
    <property type="entry name" value="PRK06116.1"/>
    <property type="match status" value="1"/>
</dbReference>
<dbReference type="InterPro" id="IPR036188">
    <property type="entry name" value="FAD/NAD-bd_sf"/>
</dbReference>
<dbReference type="PROSITE" id="PS00076">
    <property type="entry name" value="PYRIDINE_REDOX_1"/>
    <property type="match status" value="1"/>
</dbReference>
<dbReference type="NCBIfam" id="TIGR01421">
    <property type="entry name" value="gluta_reduc_1"/>
    <property type="match status" value="1"/>
</dbReference>
<evidence type="ECO:0000256" key="10">
    <source>
        <dbReference type="ARBA" id="ARBA00056905"/>
    </source>
</evidence>
<evidence type="ECO:0000256" key="5">
    <source>
        <dbReference type="ARBA" id="ARBA00022630"/>
    </source>
</evidence>
<dbReference type="GO" id="GO:0004362">
    <property type="term" value="F:glutathione-disulfide reductase (NADPH) activity"/>
    <property type="evidence" value="ECO:0007669"/>
    <property type="project" value="UniProtKB-EC"/>
</dbReference>
<evidence type="ECO:0000259" key="14">
    <source>
        <dbReference type="Pfam" id="PF07992"/>
    </source>
</evidence>
<reference evidence="15 16" key="1">
    <citation type="submission" date="2023-09" db="EMBL/GenBank/DDBJ databases">
        <title>Pangenome analysis of Batrachochytrium dendrobatidis and related Chytrids.</title>
        <authorList>
            <person name="Yacoub M.N."/>
            <person name="Stajich J.E."/>
            <person name="James T.Y."/>
        </authorList>
    </citation>
    <scope>NUCLEOTIDE SEQUENCE [LARGE SCALE GENOMIC DNA]</scope>
    <source>
        <strain evidence="15 16">JEL0888</strain>
    </source>
</reference>
<keyword evidence="5 11" id="KW-0285">Flavoprotein</keyword>
<dbReference type="Pfam" id="PF07992">
    <property type="entry name" value="Pyr_redox_2"/>
    <property type="match status" value="1"/>
</dbReference>
<evidence type="ECO:0000256" key="1">
    <source>
        <dbReference type="ARBA" id="ARBA00001974"/>
    </source>
</evidence>
<dbReference type="InterPro" id="IPR023753">
    <property type="entry name" value="FAD/NAD-binding_dom"/>
</dbReference>
<dbReference type="EC" id="1.8.1.7" evidence="3 12"/>
<dbReference type="InterPro" id="IPR012999">
    <property type="entry name" value="Pyr_OxRdtase_I_AS"/>
</dbReference>
<comment type="subcellular location">
    <subcellularLocation>
        <location evidence="12">Cytoplasm</location>
    </subcellularLocation>
</comment>
<keyword evidence="16" id="KW-1185">Reference proteome</keyword>
<dbReference type="InterPro" id="IPR046952">
    <property type="entry name" value="GSHR/TRXR-like"/>
</dbReference>
<dbReference type="SUPFAM" id="SSF55424">
    <property type="entry name" value="FAD/NAD-linked reductases, dimerisation (C-terminal) domain"/>
    <property type="match status" value="1"/>
</dbReference>
<dbReference type="PRINTS" id="PR00411">
    <property type="entry name" value="PNDRDTASEI"/>
</dbReference>